<dbReference type="AlphaFoldDB" id="A0A0F9RUI3"/>
<accession>A0A0F9RUI3</accession>
<evidence type="ECO:0000313" key="1">
    <source>
        <dbReference type="EMBL" id="KKN58399.1"/>
    </source>
</evidence>
<reference evidence="1" key="1">
    <citation type="journal article" date="2015" name="Nature">
        <title>Complex archaea that bridge the gap between prokaryotes and eukaryotes.</title>
        <authorList>
            <person name="Spang A."/>
            <person name="Saw J.H."/>
            <person name="Jorgensen S.L."/>
            <person name="Zaremba-Niedzwiedzka K."/>
            <person name="Martijn J."/>
            <person name="Lind A.E."/>
            <person name="van Eijk R."/>
            <person name="Schleper C."/>
            <person name="Guy L."/>
            <person name="Ettema T.J."/>
        </authorList>
    </citation>
    <scope>NUCLEOTIDE SEQUENCE</scope>
</reference>
<comment type="caution">
    <text evidence="1">The sequence shown here is derived from an EMBL/GenBank/DDBJ whole genome shotgun (WGS) entry which is preliminary data.</text>
</comment>
<proteinExistence type="predicted"/>
<name>A0A0F9RUI3_9ZZZZ</name>
<sequence>MTRNEQIREFREHLGVALKAASYDGEIINLSVLIGGAEQIHIDDHHGKVARKSAVLPAERFSVDL</sequence>
<organism evidence="1">
    <name type="scientific">marine sediment metagenome</name>
    <dbReference type="NCBI Taxonomy" id="412755"/>
    <lineage>
        <taxon>unclassified sequences</taxon>
        <taxon>metagenomes</taxon>
        <taxon>ecological metagenomes</taxon>
    </lineage>
</organism>
<protein>
    <submittedName>
        <fullName evidence="1">Uncharacterized protein</fullName>
    </submittedName>
</protein>
<gene>
    <name evidence="1" type="ORF">LCGC14_0552120</name>
</gene>
<dbReference type="EMBL" id="LAZR01000763">
    <property type="protein sequence ID" value="KKN58399.1"/>
    <property type="molecule type" value="Genomic_DNA"/>
</dbReference>